<dbReference type="GO" id="GO:0009982">
    <property type="term" value="F:pseudouridine synthase activity"/>
    <property type="evidence" value="ECO:0007669"/>
    <property type="project" value="InterPro"/>
</dbReference>
<evidence type="ECO:0000256" key="1">
    <source>
        <dbReference type="ARBA" id="ARBA00008348"/>
    </source>
</evidence>
<proteinExistence type="inferred from homology"/>
<dbReference type="InterPro" id="IPR020094">
    <property type="entry name" value="TruA/RsuA/RluB/E/F_N"/>
</dbReference>
<dbReference type="Gene3D" id="3.30.70.580">
    <property type="entry name" value="Pseudouridine synthase I, catalytic domain, N-terminal subdomain"/>
    <property type="match status" value="1"/>
</dbReference>
<comment type="similarity">
    <text evidence="1">Belongs to the pseudouridine synthase RsuA family.</text>
</comment>
<organism evidence="6 7">
    <name type="scientific">Pycnococcus provasolii</name>
    <dbReference type="NCBI Taxonomy" id="41880"/>
    <lineage>
        <taxon>Eukaryota</taxon>
        <taxon>Viridiplantae</taxon>
        <taxon>Chlorophyta</taxon>
        <taxon>Pseudoscourfieldiophyceae</taxon>
        <taxon>Pseudoscourfieldiales</taxon>
        <taxon>Pycnococcaceae</taxon>
        <taxon>Pycnococcus</taxon>
    </lineage>
</organism>
<protein>
    <recommendedName>
        <fullName evidence="5">RNA-binding S4 domain-containing protein</fullName>
    </recommendedName>
</protein>
<keyword evidence="2" id="KW-0413">Isomerase</keyword>
<dbReference type="InterPro" id="IPR020103">
    <property type="entry name" value="PsdUridine_synth_cat_dom_sf"/>
</dbReference>
<dbReference type="GO" id="GO:0003723">
    <property type="term" value="F:RNA binding"/>
    <property type="evidence" value="ECO:0007669"/>
    <property type="project" value="UniProtKB-KW"/>
</dbReference>
<dbReference type="SUPFAM" id="SSF55174">
    <property type="entry name" value="Alpha-L RNA-binding motif"/>
    <property type="match status" value="1"/>
</dbReference>
<dbReference type="SUPFAM" id="SSF55120">
    <property type="entry name" value="Pseudouridine synthase"/>
    <property type="match status" value="1"/>
</dbReference>
<evidence type="ECO:0000256" key="2">
    <source>
        <dbReference type="ARBA" id="ARBA00023235"/>
    </source>
</evidence>
<dbReference type="Gene3D" id="3.30.70.1560">
    <property type="entry name" value="Alpha-L RNA-binding motif"/>
    <property type="match status" value="1"/>
</dbReference>
<dbReference type="PANTHER" id="PTHR47683:SF2">
    <property type="entry name" value="RNA-BINDING S4 DOMAIN-CONTAINING PROTEIN"/>
    <property type="match status" value="1"/>
</dbReference>
<dbReference type="Proteomes" id="UP000660262">
    <property type="component" value="Unassembled WGS sequence"/>
</dbReference>
<dbReference type="NCBIfam" id="TIGR00093">
    <property type="entry name" value="pseudouridine synthase"/>
    <property type="match status" value="1"/>
</dbReference>
<dbReference type="SMART" id="SM00363">
    <property type="entry name" value="S4"/>
    <property type="match status" value="1"/>
</dbReference>
<feature type="domain" description="RNA-binding S4" evidence="5">
    <location>
        <begin position="23"/>
        <end position="85"/>
    </location>
</feature>
<dbReference type="InterPro" id="IPR002942">
    <property type="entry name" value="S4_RNA-bd"/>
</dbReference>
<comment type="caution">
    <text evidence="6">The sequence shown here is derived from an EMBL/GenBank/DDBJ whole genome shotgun (WGS) entry which is preliminary data.</text>
</comment>
<reference evidence="6" key="1">
    <citation type="submission" date="2020-10" db="EMBL/GenBank/DDBJ databases">
        <title>Unveiling of a novel bifunctional photoreceptor, Dualchrome1, isolated from a cosmopolitan green alga.</title>
        <authorList>
            <person name="Suzuki S."/>
            <person name="Kawachi M."/>
        </authorList>
    </citation>
    <scope>NUCLEOTIDE SEQUENCE</scope>
    <source>
        <strain evidence="6">NIES 2893</strain>
    </source>
</reference>
<keyword evidence="3" id="KW-0694">RNA-binding</keyword>
<feature type="region of interest" description="Disordered" evidence="4">
    <location>
        <begin position="118"/>
        <end position="146"/>
    </location>
</feature>
<dbReference type="InterPro" id="IPR036986">
    <property type="entry name" value="S4_RNA-bd_sf"/>
</dbReference>
<evidence type="ECO:0000259" key="5">
    <source>
        <dbReference type="SMART" id="SM00363"/>
    </source>
</evidence>
<dbReference type="Pfam" id="PF01479">
    <property type="entry name" value="S4"/>
    <property type="match status" value="1"/>
</dbReference>
<dbReference type="PANTHER" id="PTHR47683">
    <property type="entry name" value="PSEUDOURIDINE SYNTHASE FAMILY PROTEIN-RELATED"/>
    <property type="match status" value="1"/>
</dbReference>
<dbReference type="Pfam" id="PF00849">
    <property type="entry name" value="PseudoU_synth_2"/>
    <property type="match status" value="1"/>
</dbReference>
<evidence type="ECO:0000256" key="3">
    <source>
        <dbReference type="PROSITE-ProRule" id="PRU00182"/>
    </source>
</evidence>
<evidence type="ECO:0000256" key="4">
    <source>
        <dbReference type="SAM" id="MobiDB-lite"/>
    </source>
</evidence>
<dbReference type="EMBL" id="BNJQ01000024">
    <property type="protein sequence ID" value="GHP09397.1"/>
    <property type="molecule type" value="Genomic_DNA"/>
</dbReference>
<dbReference type="InterPro" id="IPR050343">
    <property type="entry name" value="RsuA_PseudoU_synthase"/>
</dbReference>
<evidence type="ECO:0000313" key="7">
    <source>
        <dbReference type="Proteomes" id="UP000660262"/>
    </source>
</evidence>
<sequence>MPLLMHLTSSFIKEEGANPCGPQRIAKALAQAGVASRRASEALVKEGRVAVNGATITTPVTLVTPGVDQVEVDGKHVDIVQEPRVYFVLNKPKGWICSSDTTNTSATAAPLLRDTITAEEAWGGKPRNRKNTRQPNSARVADGGEGATASLNRRVIDLFSEYLTDRWPRRHPDRPMPRLFTVGRLDVATTGLLVVTNDGDLTNRISHPRNELTREYLVTLNRDYTRADVKTIAEGVNIDGAVVAPLEVLPVRGDGPMDRNTRKLTIVVSEGRNREVRRLVEGAGKGLEVKRLKRVRVGALRLPPSLREGHFVELKADEAYNIASLKGQERGGRVLWQLNRLMVAAPSFRRSYDEYENESANVNVNEEEAEEYFD</sequence>
<dbReference type="InterPro" id="IPR000748">
    <property type="entry name" value="PsdUridine_synth_RsuA/RluB/E/F"/>
</dbReference>
<evidence type="ECO:0000313" key="6">
    <source>
        <dbReference type="EMBL" id="GHP09397.1"/>
    </source>
</evidence>
<gene>
    <name evidence="6" type="ORF">PPROV_000813200</name>
</gene>
<dbReference type="Gene3D" id="3.10.290.10">
    <property type="entry name" value="RNA-binding S4 domain"/>
    <property type="match status" value="1"/>
</dbReference>
<dbReference type="GO" id="GO:0006364">
    <property type="term" value="P:rRNA processing"/>
    <property type="evidence" value="ECO:0007669"/>
    <property type="project" value="UniProtKB-ARBA"/>
</dbReference>
<dbReference type="GO" id="GO:0001522">
    <property type="term" value="P:pseudouridine synthesis"/>
    <property type="evidence" value="ECO:0007669"/>
    <property type="project" value="InterPro"/>
</dbReference>
<dbReference type="PROSITE" id="PS50889">
    <property type="entry name" value="S4"/>
    <property type="match status" value="1"/>
</dbReference>
<dbReference type="OrthoDB" id="440619at2759"/>
<name>A0A830HWT2_9CHLO</name>
<dbReference type="FunFam" id="3.10.290.10:FF:000003">
    <property type="entry name" value="Pseudouridine synthase"/>
    <property type="match status" value="1"/>
</dbReference>
<keyword evidence="7" id="KW-1185">Reference proteome</keyword>
<dbReference type="CDD" id="cd00165">
    <property type="entry name" value="S4"/>
    <property type="match status" value="1"/>
</dbReference>
<dbReference type="AlphaFoldDB" id="A0A830HWT2"/>
<dbReference type="InterPro" id="IPR042092">
    <property type="entry name" value="PsdUridine_s_RsuA/RluB/E/F_cat"/>
</dbReference>
<dbReference type="InterPro" id="IPR018496">
    <property type="entry name" value="PsdUridine_synth_RsuA/RluB_CS"/>
</dbReference>
<dbReference type="InterPro" id="IPR006145">
    <property type="entry name" value="PsdUridine_synth_RsuA/RluA"/>
</dbReference>
<dbReference type="PROSITE" id="PS01149">
    <property type="entry name" value="PSI_RSU"/>
    <property type="match status" value="1"/>
</dbReference>
<accession>A0A830HWT2</accession>